<feature type="chain" id="PRO_5041459486" evidence="1">
    <location>
        <begin position="20"/>
        <end position="295"/>
    </location>
</feature>
<keyword evidence="1" id="KW-0732">Signal</keyword>
<sequence length="295" mass="29938">MPSIARRLLPTLAVAGVAAAFLEEYVTVTHVEEVIFPGKININAVQGIMVAAVTDAELSACASADVVLSACIASGYLDDAAPTASAKSCLCCYKGLTLSDEYSSCSTYIATSFPTETEAFTTISLLNDICATGTCAATTPTTPTGTSGTATAIPPAGCTSFVSVYQSCTSKVPGWATIAGSKMADCLCYDLLGKYNTRFDDYASSCAPFAKTAVPSEYSIISALGDFCEAFPPRTTAKGTGAFDGIGTKASTTAESASITVTVTAPASPASAPGGVAVPWAVGFASLLLSLLGYI</sequence>
<dbReference type="EMBL" id="JAULSV010000005">
    <property type="protein sequence ID" value="KAK0643423.1"/>
    <property type="molecule type" value="Genomic_DNA"/>
</dbReference>
<comment type="caution">
    <text evidence="2">The sequence shown here is derived from an EMBL/GenBank/DDBJ whole genome shotgun (WGS) entry which is preliminary data.</text>
</comment>
<evidence type="ECO:0000256" key="1">
    <source>
        <dbReference type="SAM" id="SignalP"/>
    </source>
</evidence>
<name>A0AA39XZY3_9PEZI</name>
<evidence type="ECO:0000313" key="2">
    <source>
        <dbReference type="EMBL" id="KAK0643423.1"/>
    </source>
</evidence>
<organism evidence="2 3">
    <name type="scientific">Cercophora newfieldiana</name>
    <dbReference type="NCBI Taxonomy" id="92897"/>
    <lineage>
        <taxon>Eukaryota</taxon>
        <taxon>Fungi</taxon>
        <taxon>Dikarya</taxon>
        <taxon>Ascomycota</taxon>
        <taxon>Pezizomycotina</taxon>
        <taxon>Sordariomycetes</taxon>
        <taxon>Sordariomycetidae</taxon>
        <taxon>Sordariales</taxon>
        <taxon>Lasiosphaeriaceae</taxon>
        <taxon>Cercophora</taxon>
    </lineage>
</organism>
<proteinExistence type="predicted"/>
<evidence type="ECO:0000313" key="3">
    <source>
        <dbReference type="Proteomes" id="UP001174936"/>
    </source>
</evidence>
<dbReference type="AlphaFoldDB" id="A0AA39XZY3"/>
<gene>
    <name evidence="2" type="ORF">B0T16DRAFT_181623</name>
</gene>
<dbReference type="Proteomes" id="UP001174936">
    <property type="component" value="Unassembled WGS sequence"/>
</dbReference>
<accession>A0AA39XZY3</accession>
<protein>
    <submittedName>
        <fullName evidence="2">Uncharacterized protein</fullName>
    </submittedName>
</protein>
<reference evidence="2" key="1">
    <citation type="submission" date="2023-06" db="EMBL/GenBank/DDBJ databases">
        <title>Genome-scale phylogeny and comparative genomics of the fungal order Sordariales.</title>
        <authorList>
            <consortium name="Lawrence Berkeley National Laboratory"/>
            <person name="Hensen N."/>
            <person name="Bonometti L."/>
            <person name="Westerberg I."/>
            <person name="Brannstrom I.O."/>
            <person name="Guillou S."/>
            <person name="Cros-Aarteil S."/>
            <person name="Calhoun S."/>
            <person name="Haridas S."/>
            <person name="Kuo A."/>
            <person name="Mondo S."/>
            <person name="Pangilinan J."/>
            <person name="Riley R."/>
            <person name="Labutti K."/>
            <person name="Andreopoulos B."/>
            <person name="Lipzen A."/>
            <person name="Chen C."/>
            <person name="Yanf M."/>
            <person name="Daum C."/>
            <person name="Ng V."/>
            <person name="Clum A."/>
            <person name="Steindorff A."/>
            <person name="Ohm R."/>
            <person name="Martin F."/>
            <person name="Silar P."/>
            <person name="Natvig D."/>
            <person name="Lalanne C."/>
            <person name="Gautier V."/>
            <person name="Ament-Velasquez S.L."/>
            <person name="Kruys A."/>
            <person name="Hutchinson M.I."/>
            <person name="Powell A.J."/>
            <person name="Barry K."/>
            <person name="Miller A.N."/>
            <person name="Grigoriev I.V."/>
            <person name="Debuchy R."/>
            <person name="Gladieux P."/>
            <person name="Thoren M.H."/>
            <person name="Johannesson H."/>
        </authorList>
    </citation>
    <scope>NUCLEOTIDE SEQUENCE</scope>
    <source>
        <strain evidence="2">SMH2532-1</strain>
    </source>
</reference>
<keyword evidence="3" id="KW-1185">Reference proteome</keyword>
<feature type="signal peptide" evidence="1">
    <location>
        <begin position="1"/>
        <end position="19"/>
    </location>
</feature>